<dbReference type="CDD" id="cd08187">
    <property type="entry name" value="BDH"/>
    <property type="match status" value="1"/>
</dbReference>
<dbReference type="InterPro" id="IPR044731">
    <property type="entry name" value="BDH-like"/>
</dbReference>
<dbReference type="SUPFAM" id="SSF56796">
    <property type="entry name" value="Dehydroquinate synthase-like"/>
    <property type="match status" value="1"/>
</dbReference>
<dbReference type="Pfam" id="PF00465">
    <property type="entry name" value="Fe-ADH"/>
    <property type="match status" value="1"/>
</dbReference>
<dbReference type="EMBL" id="CP009920">
    <property type="protein sequence ID" value="AJI24387.1"/>
    <property type="molecule type" value="Genomic_DNA"/>
</dbReference>
<dbReference type="Pfam" id="PF25137">
    <property type="entry name" value="ADH_Fe_C"/>
    <property type="match status" value="1"/>
</dbReference>
<dbReference type="PANTHER" id="PTHR43633:SF1">
    <property type="entry name" value="ALCOHOL DEHYDROGENASE YQHD"/>
    <property type="match status" value="1"/>
</dbReference>
<evidence type="ECO:0000259" key="2">
    <source>
        <dbReference type="Pfam" id="PF00465"/>
    </source>
</evidence>
<dbReference type="GO" id="GO:1990362">
    <property type="term" value="F:butanol dehydrogenase (NAD+) activity"/>
    <property type="evidence" value="ECO:0007669"/>
    <property type="project" value="InterPro"/>
</dbReference>
<organism evidence="4 5">
    <name type="scientific">Priestia megaterium (strain ATCC 14581 / DSM 32 / CCUG 1817 / JCM 2506 / NBRC 15308 / NCIMB 9376 / NCTC 10342 / NRRL B-14308 / VKM B-512 / Ford 19)</name>
    <name type="common">Bacillus megaterium</name>
    <dbReference type="NCBI Taxonomy" id="1348623"/>
    <lineage>
        <taxon>Bacteria</taxon>
        <taxon>Bacillati</taxon>
        <taxon>Bacillota</taxon>
        <taxon>Bacilli</taxon>
        <taxon>Bacillales</taxon>
        <taxon>Bacillaceae</taxon>
        <taxon>Priestia</taxon>
    </lineage>
</organism>
<dbReference type="RefSeq" id="WP_034651095.1">
    <property type="nucleotide sequence ID" value="NZ_BCVB01000011.1"/>
</dbReference>
<protein>
    <submittedName>
        <fullName evidence="4">Iron-containing alcohol dehydrogenase family protein</fullName>
    </submittedName>
</protein>
<dbReference type="Gene3D" id="3.40.50.1970">
    <property type="match status" value="1"/>
</dbReference>
<sequence>MNIFLQHNPTKLYFGKNQITKLSQELASYHKQVNVLLVYGGGSIKRNGVYDEVKAELQSINAVVHELSGVEPNPRLTTVARGVDICKKENIDFLLAVGGGSVIDCTKAIAAGAVYEGNTWDLITRKKEITDALPFGTVLTLAATGSEMNSTSVITNWETKEKLGWTSSHVFPLFSILDPAYTFSVPRDQTVYGIVDSMSHALEHYFHRTENTPMIDGFIESLLRTAVQEGPKLLKDLTSYKYRETMMYISTTAFNGSLANGTDGGDWATHRIEHALSAVYDIPHGGGLAILFPNWLEHVLKEDPSRVKQLAVNVFGIDPAGKSDEETAMEGAKALRTFWNDLGAPNSLRDYDIDDREFDAIVEKTFVKPGVGTYKELDYASVRDILERSK</sequence>
<evidence type="ECO:0000259" key="3">
    <source>
        <dbReference type="Pfam" id="PF25137"/>
    </source>
</evidence>
<name>A0A0B6ATC6_PRIM2</name>
<dbReference type="PROSITE" id="PS00060">
    <property type="entry name" value="ADH_IRON_2"/>
    <property type="match status" value="1"/>
</dbReference>
<evidence type="ECO:0000313" key="4">
    <source>
        <dbReference type="EMBL" id="AJI24387.1"/>
    </source>
</evidence>
<dbReference type="InterPro" id="IPR056798">
    <property type="entry name" value="ADH_Fe_C"/>
</dbReference>
<dbReference type="KEGG" id="bmeg:BG04_5346"/>
<dbReference type="GO" id="GO:0005829">
    <property type="term" value="C:cytosol"/>
    <property type="evidence" value="ECO:0007669"/>
    <property type="project" value="TreeGrafter"/>
</dbReference>
<dbReference type="FunFam" id="3.40.50.1970:FF:000003">
    <property type="entry name" value="Alcohol dehydrogenase, iron-containing"/>
    <property type="match status" value="1"/>
</dbReference>
<reference evidence="4 5" key="1">
    <citation type="journal article" date="2015" name="Genome Announc.">
        <title>Complete genome sequences for 35 biothreat assay-relevant bacillus species.</title>
        <authorList>
            <person name="Johnson S.L."/>
            <person name="Daligault H.E."/>
            <person name="Davenport K.W."/>
            <person name="Jaissle J."/>
            <person name="Frey K.G."/>
            <person name="Ladner J.T."/>
            <person name="Broomall S.M."/>
            <person name="Bishop-Lilly K.A."/>
            <person name="Bruce D.C."/>
            <person name="Gibbons H.S."/>
            <person name="Coyne S.R."/>
            <person name="Lo C.C."/>
            <person name="Meincke L."/>
            <person name="Munk A.C."/>
            <person name="Koroleva G.I."/>
            <person name="Rosenzweig C.N."/>
            <person name="Palacios G.F."/>
            <person name="Redden C.L."/>
            <person name="Minogue T.D."/>
            <person name="Chain P.S."/>
        </authorList>
    </citation>
    <scope>NUCLEOTIDE SEQUENCE [LARGE SCALE GENOMIC DNA]</scope>
    <source>
        <strain evidence="5">ATCC 14581 / DSM 32 / JCM 2506 / NBRC 15308 / NCIMB 9376 / NCTC 10342 / NRRL B-14308 / VKM B-512</strain>
    </source>
</reference>
<dbReference type="InterPro" id="IPR018211">
    <property type="entry name" value="ADH_Fe_CS"/>
</dbReference>
<dbReference type="GO" id="GO:0046872">
    <property type="term" value="F:metal ion binding"/>
    <property type="evidence" value="ECO:0007669"/>
    <property type="project" value="InterPro"/>
</dbReference>
<feature type="domain" description="Fe-containing alcohol dehydrogenase-like C-terminal" evidence="3">
    <location>
        <begin position="190"/>
        <end position="388"/>
    </location>
</feature>
<dbReference type="GO" id="GO:1990002">
    <property type="term" value="F:methylglyoxal reductase (NADPH) (acetol producing) activity"/>
    <property type="evidence" value="ECO:0007669"/>
    <property type="project" value="TreeGrafter"/>
</dbReference>
<dbReference type="InterPro" id="IPR001670">
    <property type="entry name" value="ADH_Fe/GldA"/>
</dbReference>
<dbReference type="PANTHER" id="PTHR43633">
    <property type="entry name" value="ALCOHOL DEHYDROGENASE YQHD"/>
    <property type="match status" value="1"/>
</dbReference>
<evidence type="ECO:0000313" key="5">
    <source>
        <dbReference type="Proteomes" id="UP000031829"/>
    </source>
</evidence>
<evidence type="ECO:0000256" key="1">
    <source>
        <dbReference type="ARBA" id="ARBA00023002"/>
    </source>
</evidence>
<dbReference type="HOGENOM" id="CLU_007207_0_4_9"/>
<proteinExistence type="predicted"/>
<keyword evidence="1" id="KW-0560">Oxidoreductase</keyword>
<dbReference type="GO" id="GO:0008106">
    <property type="term" value="F:alcohol dehydrogenase (NADP+) activity"/>
    <property type="evidence" value="ECO:0007669"/>
    <property type="project" value="TreeGrafter"/>
</dbReference>
<dbReference type="AlphaFoldDB" id="A0A0B6ATC6"/>
<dbReference type="Gene3D" id="1.20.1090.10">
    <property type="entry name" value="Dehydroquinate synthase-like - alpha domain"/>
    <property type="match status" value="1"/>
</dbReference>
<gene>
    <name evidence="4" type="ORF">BG04_5346</name>
</gene>
<accession>A0A0B6ATC6</accession>
<dbReference type="Proteomes" id="UP000031829">
    <property type="component" value="Chromosome"/>
</dbReference>
<feature type="domain" description="Alcohol dehydrogenase iron-type/glycerol dehydrogenase GldA" evidence="2">
    <location>
        <begin position="9"/>
        <end position="179"/>
    </location>
</feature>
<dbReference type="GeneID" id="93643295"/>